<protein>
    <recommendedName>
        <fullName evidence="5">[Ribosomal protein bS18]-alanine N-acetyltransferase</fullName>
        <ecNumber evidence="5">2.3.1.266</ecNumber>
    </recommendedName>
</protein>
<reference evidence="7 8" key="1">
    <citation type="journal article" date="2010" name="Stand. Genomic Sci.">
        <title>Complete genome sequence of Segniliparus rotundus type strain (CDC 1076).</title>
        <authorList>
            <person name="Sikorski J."/>
            <person name="Lapidus A."/>
            <person name="Copeland A."/>
            <person name="Misra M."/>
            <person name="Glavina Del Rio T."/>
            <person name="Nolan M."/>
            <person name="Lucas S."/>
            <person name="Chen F."/>
            <person name="Tice H."/>
            <person name="Cheng J.F."/>
            <person name="Jando M."/>
            <person name="Schneider S."/>
            <person name="Bruce D."/>
            <person name="Goodwin L."/>
            <person name="Pitluck S."/>
            <person name="Liolios K."/>
            <person name="Mikhailova N."/>
            <person name="Pati A."/>
            <person name="Ivanova N."/>
            <person name="Mavromatis K."/>
            <person name="Chen A."/>
            <person name="Palaniappan K."/>
            <person name="Chertkov O."/>
            <person name="Land M."/>
            <person name="Hauser L."/>
            <person name="Chang Y.J."/>
            <person name="Jeffries C.D."/>
            <person name="Brettin T."/>
            <person name="Detter J.C."/>
            <person name="Han C."/>
            <person name="Rohde M."/>
            <person name="Goker M."/>
            <person name="Bristow J."/>
            <person name="Eisen J.A."/>
            <person name="Markowitz V."/>
            <person name="Hugenholtz P."/>
            <person name="Kyrpides N.C."/>
            <person name="Klenk H.P."/>
        </authorList>
    </citation>
    <scope>NUCLEOTIDE SEQUENCE [LARGE SCALE GENOMIC DNA]</scope>
    <source>
        <strain evidence="8">ATCC BAA-972 / CDC 1076 / CIP 108378 / DSM 44985 / JCM 13578</strain>
    </source>
</reference>
<dbReference type="HOGENOM" id="CLU_013985_23_3_11"/>
<evidence type="ECO:0000256" key="5">
    <source>
        <dbReference type="RuleBase" id="RU363094"/>
    </source>
</evidence>
<evidence type="ECO:0000313" key="8">
    <source>
        <dbReference type="Proteomes" id="UP000002247"/>
    </source>
</evidence>
<dbReference type="PROSITE" id="PS51186">
    <property type="entry name" value="GNAT"/>
    <property type="match status" value="1"/>
</dbReference>
<proteinExistence type="inferred from homology"/>
<sequence>MTAWATVDALREVDLPRVVEIDQLLFQQEGPWTLAMFQGDLKAAHTRYFAARDLQGAVLGFAGVALLADAAEVITIGVDPVVQRTGAGRALLGALLYEAEGRDVFLEVRVDNEPAIALYTAEGFEKVSVRKNYYRRVGKDAVVMRRPAEFGGGA</sequence>
<dbReference type="Proteomes" id="UP000002247">
    <property type="component" value="Chromosome"/>
</dbReference>
<evidence type="ECO:0000313" key="7">
    <source>
        <dbReference type="EMBL" id="ADG96843.1"/>
    </source>
</evidence>
<dbReference type="InterPro" id="IPR016181">
    <property type="entry name" value="Acyl_CoA_acyltransferase"/>
</dbReference>
<organism evidence="7 8">
    <name type="scientific">Segniliparus rotundus (strain ATCC BAA-972 / CDC 1076 / CIP 108378 / DSM 44985 / JCM 13578)</name>
    <dbReference type="NCBI Taxonomy" id="640132"/>
    <lineage>
        <taxon>Bacteria</taxon>
        <taxon>Bacillati</taxon>
        <taxon>Actinomycetota</taxon>
        <taxon>Actinomycetes</taxon>
        <taxon>Mycobacteriales</taxon>
        <taxon>Segniliparaceae</taxon>
        <taxon>Segniliparus</taxon>
    </lineage>
</organism>
<comment type="subcellular location">
    <subcellularLocation>
        <location evidence="5">Cytoplasm</location>
    </subcellularLocation>
</comment>
<evidence type="ECO:0000256" key="2">
    <source>
        <dbReference type="ARBA" id="ARBA00022490"/>
    </source>
</evidence>
<dbReference type="eggNOG" id="COG0456">
    <property type="taxonomic scope" value="Bacteria"/>
</dbReference>
<dbReference type="Gene3D" id="3.40.630.30">
    <property type="match status" value="1"/>
</dbReference>
<dbReference type="STRING" id="640132.Srot_0356"/>
<keyword evidence="3 7" id="KW-0808">Transferase</keyword>
<dbReference type="SUPFAM" id="SSF55729">
    <property type="entry name" value="Acyl-CoA N-acyltransferases (Nat)"/>
    <property type="match status" value="1"/>
</dbReference>
<feature type="domain" description="N-acetyltransferase" evidence="6">
    <location>
        <begin position="5"/>
        <end position="149"/>
    </location>
</feature>
<keyword evidence="8" id="KW-1185">Reference proteome</keyword>
<gene>
    <name evidence="7" type="ordered locus">Srot_0356</name>
</gene>
<accession>D6ZB84</accession>
<dbReference type="InterPro" id="IPR000182">
    <property type="entry name" value="GNAT_dom"/>
</dbReference>
<keyword evidence="2 5" id="KW-0963">Cytoplasm</keyword>
<comment type="similarity">
    <text evidence="1 5">Belongs to the acetyltransferase family. RimI subfamily.</text>
</comment>
<dbReference type="RefSeq" id="WP_013137299.1">
    <property type="nucleotide sequence ID" value="NC_014168.1"/>
</dbReference>
<evidence type="ECO:0000256" key="3">
    <source>
        <dbReference type="ARBA" id="ARBA00022679"/>
    </source>
</evidence>
<dbReference type="InterPro" id="IPR006464">
    <property type="entry name" value="AcTrfase_RimI/Ard1"/>
</dbReference>
<dbReference type="InterPro" id="IPR050680">
    <property type="entry name" value="YpeA/RimI_acetyltransf"/>
</dbReference>
<dbReference type="KEGG" id="srt:Srot_0356"/>
<dbReference type="Pfam" id="PF00583">
    <property type="entry name" value="Acetyltransf_1"/>
    <property type="match status" value="1"/>
</dbReference>
<evidence type="ECO:0000256" key="4">
    <source>
        <dbReference type="ARBA" id="ARBA00023315"/>
    </source>
</evidence>
<keyword evidence="4" id="KW-0012">Acyltransferase</keyword>
<name>D6ZB84_SEGRD</name>
<dbReference type="PANTHER" id="PTHR43420:SF44">
    <property type="entry name" value="ACETYLTRANSFERASE YPEA"/>
    <property type="match status" value="1"/>
</dbReference>
<evidence type="ECO:0000259" key="6">
    <source>
        <dbReference type="PROSITE" id="PS51186"/>
    </source>
</evidence>
<dbReference type="EMBL" id="CP001958">
    <property type="protein sequence ID" value="ADG96843.1"/>
    <property type="molecule type" value="Genomic_DNA"/>
</dbReference>
<evidence type="ECO:0000256" key="1">
    <source>
        <dbReference type="ARBA" id="ARBA00005395"/>
    </source>
</evidence>
<dbReference type="GO" id="GO:0005737">
    <property type="term" value="C:cytoplasm"/>
    <property type="evidence" value="ECO:0007669"/>
    <property type="project" value="UniProtKB-SubCell"/>
</dbReference>
<dbReference type="PANTHER" id="PTHR43420">
    <property type="entry name" value="ACETYLTRANSFERASE"/>
    <property type="match status" value="1"/>
</dbReference>
<dbReference type="AlphaFoldDB" id="D6ZB84"/>
<dbReference type="GO" id="GO:0008999">
    <property type="term" value="F:protein-N-terminal-alanine acetyltransferase activity"/>
    <property type="evidence" value="ECO:0007669"/>
    <property type="project" value="UniProtKB-EC"/>
</dbReference>
<dbReference type="NCBIfam" id="TIGR01575">
    <property type="entry name" value="rimI"/>
    <property type="match status" value="1"/>
</dbReference>
<comment type="catalytic activity">
    <reaction evidence="5">
        <text>N-terminal L-alanyl-[ribosomal protein bS18] + acetyl-CoA = N-terminal N(alpha)-acetyl-L-alanyl-[ribosomal protein bS18] + CoA + H(+)</text>
        <dbReference type="Rhea" id="RHEA:43756"/>
        <dbReference type="Rhea" id="RHEA-COMP:10676"/>
        <dbReference type="Rhea" id="RHEA-COMP:10677"/>
        <dbReference type="ChEBI" id="CHEBI:15378"/>
        <dbReference type="ChEBI" id="CHEBI:57287"/>
        <dbReference type="ChEBI" id="CHEBI:57288"/>
        <dbReference type="ChEBI" id="CHEBI:64718"/>
        <dbReference type="ChEBI" id="CHEBI:83683"/>
        <dbReference type="EC" id="2.3.1.266"/>
    </reaction>
</comment>
<dbReference type="EC" id="2.3.1.266" evidence="5"/>
<comment type="function">
    <text evidence="5">Acetylates the N-terminal alanine of ribosomal protein bS18.</text>
</comment>
<dbReference type="OrthoDB" id="529907at2"/>